<dbReference type="EMBL" id="PITP01000748">
    <property type="protein sequence ID" value="PKD78335.1"/>
    <property type="molecule type" value="Genomic_DNA"/>
</dbReference>
<evidence type="ECO:0000256" key="1">
    <source>
        <dbReference type="SAM" id="Phobius"/>
    </source>
</evidence>
<dbReference type="Proteomes" id="UP000233549">
    <property type="component" value="Unassembled WGS sequence"/>
</dbReference>
<evidence type="ECO:0000313" key="2">
    <source>
        <dbReference type="EMBL" id="PKD78335.1"/>
    </source>
</evidence>
<keyword evidence="1" id="KW-0472">Membrane</keyword>
<reference evidence="2 3" key="1">
    <citation type="submission" date="2017-12" db="EMBL/GenBank/DDBJ databases">
        <title>Rapid rising of carbapenem-resistant Enterobacteriaceae(CRE) and emergence of colistin resistance genemcr-1 in CRE in the hospital of Henan, China.</title>
        <authorList>
            <person name="Sun Q."/>
            <person name="Zhang R."/>
            <person name="Li Y."/>
            <person name="Shen Y."/>
            <person name="Zhang Y."/>
            <person name="Yang J."/>
            <person name="Shu L."/>
            <person name="Zhou H."/>
            <person name="Wang Y."/>
            <person name="Wang B."/>
            <person name="Shen Z."/>
        </authorList>
    </citation>
    <scope>NUCLEOTIDE SEQUENCE [LARGE SCALE GENOMIC DNA]</scope>
    <source>
        <strain evidence="2 3">3512</strain>
    </source>
</reference>
<protein>
    <submittedName>
        <fullName evidence="2">MFS transporter</fullName>
    </submittedName>
</protein>
<dbReference type="AlphaFoldDB" id="A0AAP8LA50"/>
<feature type="transmembrane region" description="Helical" evidence="1">
    <location>
        <begin position="20"/>
        <end position="40"/>
    </location>
</feature>
<organism evidence="2 3">
    <name type="scientific">Escherichia coli</name>
    <dbReference type="NCBI Taxonomy" id="562"/>
    <lineage>
        <taxon>Bacteria</taxon>
        <taxon>Pseudomonadati</taxon>
        <taxon>Pseudomonadota</taxon>
        <taxon>Gammaproteobacteria</taxon>
        <taxon>Enterobacterales</taxon>
        <taxon>Enterobacteriaceae</taxon>
        <taxon>Escherichia</taxon>
    </lineage>
</organism>
<feature type="non-terminal residue" evidence="2">
    <location>
        <position position="41"/>
    </location>
</feature>
<comment type="caution">
    <text evidence="2">The sequence shown here is derived from an EMBL/GenBank/DDBJ whole genome shotgun (WGS) entry which is preliminary data.</text>
</comment>
<keyword evidence="1" id="KW-0812">Transmembrane</keyword>
<evidence type="ECO:0000313" key="3">
    <source>
        <dbReference type="Proteomes" id="UP000233549"/>
    </source>
</evidence>
<keyword evidence="1" id="KW-1133">Transmembrane helix</keyword>
<name>A0AAP8LA50_ECOLX</name>
<sequence length="41" mass="4347">MPADTKLKLTPSERRASVALAGLFAARMLGLFLLLSVFAVA</sequence>
<gene>
    <name evidence="2" type="ORF">CWS33_30820</name>
</gene>
<accession>A0AAP8LA50</accession>
<proteinExistence type="predicted"/>